<sequence>MTSSTDWLEAARDTRHLVAFRAGTVRRPAAAVTGAAVVVLLTVGFAVAPAFLDLGAVRSETVQKAVTSLQANLGATFVGFLLLSISSAMSSGGGRELLSRSEAAIHPISPVAEHLGALLLAPVNLAWLVQMWALLAVSALVAEPAHLLGAQLVVLAWVVAASAVGQAIGWTVEGVRRTAHGVVAVRVMSGLVVIALAGLHLVGALGPLVRSLPTTWLAEAAPTSRWPLAVVVLLAVAVVAVVVGARPATWALGLPPREELRVQSGVHEARHVPEPRWGSPERALLRRLDRGSVWRSVGMRRGLLVLGFGPGLIALVAGLQWSSVMLLPGLTASGAALLFGVNAWCLDGKGMVWRETLPVTARDVFDVRALVVAECMAMVSGVTVLLALLRNGLPPLVTGLSVAACWLVVLVQVLAIVMTWSVRSPYSVDLASPRATPAPHGAMAGYAGRLSLVTTLTAMLFTALAALPWAWVPVAFAVPFLAWSTRRLLRARRRWLDPADRARVVLTVAAV</sequence>
<reference evidence="2" key="1">
    <citation type="submission" date="2015-08" db="EMBL/GenBank/DDBJ databases">
        <authorList>
            <person name="Babu N.S."/>
            <person name="Beckwith C.J."/>
            <person name="Beseler K.G."/>
            <person name="Brison A."/>
            <person name="Carone J.V."/>
            <person name="Caskin T.P."/>
            <person name="Diamond M."/>
            <person name="Durham M.E."/>
            <person name="Foxe J.M."/>
            <person name="Go M."/>
            <person name="Henderson B.A."/>
            <person name="Jones I.B."/>
            <person name="McGettigan J.A."/>
            <person name="Micheletti S.J."/>
            <person name="Nasrallah M.E."/>
            <person name="Ortiz D."/>
            <person name="Piller C.R."/>
            <person name="Privatt S.R."/>
            <person name="Schneider S.L."/>
            <person name="Sharp S."/>
            <person name="Smith T.C."/>
            <person name="Stanton J.D."/>
            <person name="Ullery H.E."/>
            <person name="Wilson R.J."/>
            <person name="Serrano M.G."/>
            <person name="Buck G."/>
            <person name="Lee V."/>
            <person name="Wang Y."/>
            <person name="Carvalho R."/>
            <person name="Voegtly L."/>
            <person name="Shi R."/>
            <person name="Duckworth R."/>
            <person name="Johnson A."/>
            <person name="Loviza R."/>
            <person name="Walstead R."/>
            <person name="Shah Z."/>
            <person name="Kiflezghi M."/>
            <person name="Wade K."/>
            <person name="Ball S.L."/>
            <person name="Bradley K.W."/>
            <person name="Asai D.J."/>
            <person name="Bowman C.A."/>
            <person name="Russell D.A."/>
            <person name="Pope W.H."/>
            <person name="Jacobs-Sera D."/>
            <person name="Hendrix R.W."/>
            <person name="Hatfull G.F."/>
        </authorList>
    </citation>
    <scope>NUCLEOTIDE SEQUENCE</scope>
</reference>
<feature type="transmembrane region" description="Helical" evidence="1">
    <location>
        <begin position="72"/>
        <end position="94"/>
    </location>
</feature>
<feature type="transmembrane region" description="Helical" evidence="1">
    <location>
        <begin position="29"/>
        <end position="52"/>
    </location>
</feature>
<feature type="transmembrane region" description="Helical" evidence="1">
    <location>
        <begin position="470"/>
        <end position="489"/>
    </location>
</feature>
<gene>
    <name evidence="2" type="ORF">NOCA1140064</name>
</gene>
<proteinExistence type="predicted"/>
<feature type="transmembrane region" description="Helical" evidence="1">
    <location>
        <begin position="115"/>
        <end position="142"/>
    </location>
</feature>
<feature type="transmembrane region" description="Helical" evidence="1">
    <location>
        <begin position="148"/>
        <end position="171"/>
    </location>
</feature>
<name>A0A2P2C8P5_9ZZZZ</name>
<accession>A0A2P2C8P5</accession>
<dbReference type="EMBL" id="CZKB01000006">
    <property type="protein sequence ID" value="CUR58361.1"/>
    <property type="molecule type" value="Genomic_DNA"/>
</dbReference>
<dbReference type="AlphaFoldDB" id="A0A2P2C8P5"/>
<feature type="transmembrane region" description="Helical" evidence="1">
    <location>
        <begin position="302"/>
        <end position="321"/>
    </location>
</feature>
<organism evidence="2">
    <name type="scientific">metagenome</name>
    <dbReference type="NCBI Taxonomy" id="256318"/>
    <lineage>
        <taxon>unclassified sequences</taxon>
        <taxon>metagenomes</taxon>
    </lineage>
</organism>
<keyword evidence="1" id="KW-1133">Transmembrane helix</keyword>
<protein>
    <submittedName>
        <fullName evidence="2">Uncharacterized protein</fullName>
    </submittedName>
</protein>
<feature type="transmembrane region" description="Helical" evidence="1">
    <location>
        <begin position="183"/>
        <end position="206"/>
    </location>
</feature>
<evidence type="ECO:0000313" key="2">
    <source>
        <dbReference type="EMBL" id="CUR58361.1"/>
    </source>
</evidence>
<keyword evidence="1" id="KW-0812">Transmembrane</keyword>
<evidence type="ECO:0000256" key="1">
    <source>
        <dbReference type="SAM" id="Phobius"/>
    </source>
</evidence>
<feature type="transmembrane region" description="Helical" evidence="1">
    <location>
        <begin position="226"/>
        <end position="245"/>
    </location>
</feature>
<keyword evidence="1" id="KW-0472">Membrane</keyword>
<feature type="transmembrane region" description="Helical" evidence="1">
    <location>
        <begin position="367"/>
        <end position="388"/>
    </location>
</feature>
<feature type="transmembrane region" description="Helical" evidence="1">
    <location>
        <begin position="400"/>
        <end position="422"/>
    </location>
</feature>